<evidence type="ECO:0008006" key="6">
    <source>
        <dbReference type="Google" id="ProtNLM"/>
    </source>
</evidence>
<keyword evidence="3" id="KW-0732">Signal</keyword>
<keyword evidence="2" id="KW-0472">Membrane</keyword>
<proteinExistence type="predicted"/>
<reference evidence="4 5" key="1">
    <citation type="journal article" date="2019" name="Mol. Biol. Evol.">
        <title>Blast fungal genomes show frequent chromosomal changes, gene gains and losses, and effector gene turnover.</title>
        <authorList>
            <person name="Gomez Luciano L.B."/>
            <person name="Jason Tsai I."/>
            <person name="Chuma I."/>
            <person name="Tosa Y."/>
            <person name="Chen Y.H."/>
            <person name="Li J.Y."/>
            <person name="Li M.Y."/>
            <person name="Jade Lu M.Y."/>
            <person name="Nakayashiki H."/>
            <person name="Li W.H."/>
        </authorList>
    </citation>
    <scope>NUCLEOTIDE SEQUENCE [LARGE SCALE GENOMIC DNA]</scope>
    <source>
        <strain evidence="4 5">NI907</strain>
    </source>
</reference>
<dbReference type="AlphaFoldDB" id="A0A6P8B7A6"/>
<dbReference type="Gene3D" id="1.20.5.510">
    <property type="entry name" value="Single helix bin"/>
    <property type="match status" value="1"/>
</dbReference>
<accession>A0A6P8B7A6</accession>
<evidence type="ECO:0000256" key="1">
    <source>
        <dbReference type="SAM" id="MobiDB-lite"/>
    </source>
</evidence>
<evidence type="ECO:0000313" key="4">
    <source>
        <dbReference type="Proteomes" id="UP000515153"/>
    </source>
</evidence>
<keyword evidence="2" id="KW-1133">Transmembrane helix</keyword>
<feature type="compositionally biased region" description="Gly residues" evidence="1">
    <location>
        <begin position="178"/>
        <end position="191"/>
    </location>
</feature>
<reference evidence="5" key="3">
    <citation type="submission" date="2025-08" db="UniProtKB">
        <authorList>
            <consortium name="RefSeq"/>
        </authorList>
    </citation>
    <scope>IDENTIFICATION</scope>
    <source>
        <strain evidence="5">NI907</strain>
    </source>
</reference>
<dbReference type="Proteomes" id="UP000515153">
    <property type="component" value="Chromosome I"/>
</dbReference>
<feature type="region of interest" description="Disordered" evidence="1">
    <location>
        <begin position="285"/>
        <end position="305"/>
    </location>
</feature>
<evidence type="ECO:0000256" key="3">
    <source>
        <dbReference type="SAM" id="SignalP"/>
    </source>
</evidence>
<feature type="signal peptide" evidence="3">
    <location>
        <begin position="1"/>
        <end position="22"/>
    </location>
</feature>
<sequence length="305" mass="31054">MMGKPALMTLSIIALMGMPAYAAILAPSATVSAANHHYGGWSPQPTTPPGVLELRQAQADMYAMAPDSICGWVNGNRSSGVFPEELAAVLRLDARDGDQPFCHPVNYVATNSFFAFTCGSTAFSRGQKTALLQTTFAGATTTRSYGLFGATVTGTAPGTGGGDENVEPSAAPTDGDGDGNGGGDGGAGGSGDNQSSTPVGAIVGGVVGGIAAIAIAAGAGAFFYRRKKKRSQEAGSQDIGSQAAQPENPDIRSPKWPLLNSGQAAKIPEYPVEMDATAPVRQVHELGDTGYPTSPPAARQVHELG</sequence>
<dbReference type="KEGG" id="pgri:PgNI_06070"/>
<protein>
    <recommendedName>
        <fullName evidence="6">Mid2 domain-containing protein</fullName>
    </recommendedName>
</protein>
<feature type="chain" id="PRO_5028028036" description="Mid2 domain-containing protein" evidence="3">
    <location>
        <begin position="23"/>
        <end position="305"/>
    </location>
</feature>
<reference evidence="5" key="2">
    <citation type="submission" date="2019-10" db="EMBL/GenBank/DDBJ databases">
        <authorList>
            <consortium name="NCBI Genome Project"/>
        </authorList>
    </citation>
    <scope>NUCLEOTIDE SEQUENCE</scope>
    <source>
        <strain evidence="5">NI907</strain>
    </source>
</reference>
<name>A0A6P8B7A6_PYRGI</name>
<dbReference type="GeneID" id="41961008"/>
<gene>
    <name evidence="5" type="ORF">PgNI_06070</name>
</gene>
<feature type="compositionally biased region" description="Polar residues" evidence="1">
    <location>
        <begin position="233"/>
        <end position="245"/>
    </location>
</feature>
<evidence type="ECO:0000313" key="5">
    <source>
        <dbReference type="RefSeq" id="XP_030983018.1"/>
    </source>
</evidence>
<evidence type="ECO:0000256" key="2">
    <source>
        <dbReference type="SAM" id="Phobius"/>
    </source>
</evidence>
<feature type="region of interest" description="Disordered" evidence="1">
    <location>
        <begin position="156"/>
        <end position="196"/>
    </location>
</feature>
<feature type="region of interest" description="Disordered" evidence="1">
    <location>
        <begin position="231"/>
        <end position="258"/>
    </location>
</feature>
<feature type="transmembrane region" description="Helical" evidence="2">
    <location>
        <begin position="199"/>
        <end position="224"/>
    </location>
</feature>
<keyword evidence="4" id="KW-1185">Reference proteome</keyword>
<organism evidence="4 5">
    <name type="scientific">Pyricularia grisea</name>
    <name type="common">Crabgrass-specific blast fungus</name>
    <name type="synonym">Magnaporthe grisea</name>
    <dbReference type="NCBI Taxonomy" id="148305"/>
    <lineage>
        <taxon>Eukaryota</taxon>
        <taxon>Fungi</taxon>
        <taxon>Dikarya</taxon>
        <taxon>Ascomycota</taxon>
        <taxon>Pezizomycotina</taxon>
        <taxon>Sordariomycetes</taxon>
        <taxon>Sordariomycetidae</taxon>
        <taxon>Magnaporthales</taxon>
        <taxon>Pyriculariaceae</taxon>
        <taxon>Pyricularia</taxon>
    </lineage>
</organism>
<dbReference type="RefSeq" id="XP_030983018.1">
    <property type="nucleotide sequence ID" value="XM_031126099.1"/>
</dbReference>
<keyword evidence="2" id="KW-0812">Transmembrane</keyword>